<sequence>MLLTELHKGDRAVIKRINADPELKNRLHSFGIIPGEALEVKGCSLARQTMEIDVDGTLIALRKEEAEKIEVEKE</sequence>
<protein>
    <submittedName>
        <fullName evidence="3">FeoA family protein</fullName>
    </submittedName>
</protein>
<evidence type="ECO:0000259" key="2">
    <source>
        <dbReference type="SMART" id="SM00899"/>
    </source>
</evidence>
<dbReference type="PANTHER" id="PTHR42954:SF2">
    <property type="entry name" value="FE(2+) TRANSPORT PROTEIN A"/>
    <property type="match status" value="1"/>
</dbReference>
<evidence type="ECO:0000313" key="3">
    <source>
        <dbReference type="EMBL" id="ADV45298.1"/>
    </source>
</evidence>
<dbReference type="OrthoDB" id="5340000at2"/>
<dbReference type="RefSeq" id="WP_013552995.1">
    <property type="nucleotide sequence ID" value="NC_014935.1"/>
</dbReference>
<dbReference type="eggNOG" id="COG1918">
    <property type="taxonomic scope" value="Bacteria"/>
</dbReference>
<gene>
    <name evidence="3" type="ordered locus">Nitsa_0024</name>
</gene>
<dbReference type="GO" id="GO:0046914">
    <property type="term" value="F:transition metal ion binding"/>
    <property type="evidence" value="ECO:0007669"/>
    <property type="project" value="InterPro"/>
</dbReference>
<dbReference type="AlphaFoldDB" id="E6WXX7"/>
<feature type="domain" description="Ferrous iron transporter FeoA-like" evidence="2">
    <location>
        <begin position="1"/>
        <end position="73"/>
    </location>
</feature>
<keyword evidence="4" id="KW-1185">Reference proteome</keyword>
<evidence type="ECO:0000256" key="1">
    <source>
        <dbReference type="ARBA" id="ARBA00023004"/>
    </source>
</evidence>
<dbReference type="EMBL" id="CP002452">
    <property type="protein sequence ID" value="ADV45298.1"/>
    <property type="molecule type" value="Genomic_DNA"/>
</dbReference>
<dbReference type="KEGG" id="nsa:Nitsa_0024"/>
<keyword evidence="1" id="KW-0408">Iron</keyword>
<dbReference type="InterPro" id="IPR008988">
    <property type="entry name" value="Transcriptional_repressor_C"/>
</dbReference>
<proteinExistence type="predicted"/>
<dbReference type="STRING" id="749222.Nitsa_0024"/>
<dbReference type="SMART" id="SM00899">
    <property type="entry name" value="FeoA"/>
    <property type="match status" value="1"/>
</dbReference>
<accession>E6WXX7</accession>
<dbReference type="InterPro" id="IPR038157">
    <property type="entry name" value="FeoA_core_dom"/>
</dbReference>
<organism evidence="3 4">
    <name type="scientific">Nitratifractor salsuginis (strain DSM 16511 / JCM 12458 / E9I37-1)</name>
    <dbReference type="NCBI Taxonomy" id="749222"/>
    <lineage>
        <taxon>Bacteria</taxon>
        <taxon>Pseudomonadati</taxon>
        <taxon>Campylobacterota</taxon>
        <taxon>Epsilonproteobacteria</taxon>
        <taxon>Campylobacterales</taxon>
        <taxon>Sulfurovaceae</taxon>
        <taxon>Nitratifractor</taxon>
    </lineage>
</organism>
<reference evidence="3 4" key="1">
    <citation type="journal article" date="2011" name="Stand. Genomic Sci.">
        <title>Complete genome sequence of Nitratifractor salsuginis type strain (E9I37-1).</title>
        <authorList>
            <person name="Anderson I."/>
            <person name="Sikorski J."/>
            <person name="Zeytun A."/>
            <person name="Nolan M."/>
            <person name="Lapidus A."/>
            <person name="Lucas S."/>
            <person name="Hammon N."/>
            <person name="Deshpande S."/>
            <person name="Cheng J.F."/>
            <person name="Tapia R."/>
            <person name="Han C."/>
            <person name="Goodwin L."/>
            <person name="Pitluck S."/>
            <person name="Liolios K."/>
            <person name="Pagani I."/>
            <person name="Ivanova N."/>
            <person name="Huntemann M."/>
            <person name="Mavromatis K."/>
            <person name="Ovchinikova G."/>
            <person name="Pati A."/>
            <person name="Chen A."/>
            <person name="Palaniappan K."/>
            <person name="Land M."/>
            <person name="Hauser L."/>
            <person name="Brambilla E.M."/>
            <person name="Ngatchou-Djao O.D."/>
            <person name="Rohde M."/>
            <person name="Tindall B.J."/>
            <person name="Goker M."/>
            <person name="Detter J.C."/>
            <person name="Woyke T."/>
            <person name="Bristow J."/>
            <person name="Eisen J.A."/>
            <person name="Markowitz V."/>
            <person name="Hugenholtz P."/>
            <person name="Klenk H.P."/>
            <person name="Kyrpides N.C."/>
        </authorList>
    </citation>
    <scope>NUCLEOTIDE SEQUENCE [LARGE SCALE GENOMIC DNA]</scope>
    <source>
        <strain evidence="4">DSM 16511 / JCM 12458 / E9I37-1</strain>
    </source>
</reference>
<reference evidence="4" key="2">
    <citation type="submission" date="2011-01" db="EMBL/GenBank/DDBJ databases">
        <title>The complete genome of Nitratifractor salsuginis DSM 16511.</title>
        <authorList>
            <consortium name="US DOE Joint Genome Institute (JGI-PGF)"/>
            <person name="Lucas S."/>
            <person name="Copeland A."/>
            <person name="Lapidus A."/>
            <person name="Bruce D."/>
            <person name="Goodwin L."/>
            <person name="Pitluck S."/>
            <person name="Kyrpides N."/>
            <person name="Mavromatis K."/>
            <person name="Ivanova N."/>
            <person name="Mikhailova N."/>
            <person name="Zeytun A."/>
            <person name="Detter J.C."/>
            <person name="Tapia R."/>
            <person name="Han C."/>
            <person name="Land M."/>
            <person name="Hauser L."/>
            <person name="Markowitz V."/>
            <person name="Cheng J.-F."/>
            <person name="Hugenholtz P."/>
            <person name="Woyke T."/>
            <person name="Wu D."/>
            <person name="Tindall B."/>
            <person name="Schuetze A."/>
            <person name="Brambilla E."/>
            <person name="Klenk H.-P."/>
            <person name="Eisen J.A."/>
        </authorList>
    </citation>
    <scope>NUCLEOTIDE SEQUENCE [LARGE SCALE GENOMIC DNA]</scope>
    <source>
        <strain evidence="4">DSM 16511 / JCM 12458 / E9I37-1</strain>
    </source>
</reference>
<evidence type="ECO:0000313" key="4">
    <source>
        <dbReference type="Proteomes" id="UP000008633"/>
    </source>
</evidence>
<dbReference type="Proteomes" id="UP000008633">
    <property type="component" value="Chromosome"/>
</dbReference>
<dbReference type="PANTHER" id="PTHR42954">
    <property type="entry name" value="FE(2+) TRANSPORT PROTEIN A"/>
    <property type="match status" value="1"/>
</dbReference>
<dbReference type="InterPro" id="IPR007167">
    <property type="entry name" value="Fe-transptr_FeoA-like"/>
</dbReference>
<name>E6WXX7_NITSE</name>
<dbReference type="HOGENOM" id="CLU_150646_12_2_7"/>
<dbReference type="Pfam" id="PF04023">
    <property type="entry name" value="FeoA"/>
    <property type="match status" value="1"/>
</dbReference>
<dbReference type="Gene3D" id="2.30.30.90">
    <property type="match status" value="1"/>
</dbReference>
<dbReference type="SUPFAM" id="SSF50037">
    <property type="entry name" value="C-terminal domain of transcriptional repressors"/>
    <property type="match status" value="1"/>
</dbReference>
<dbReference type="InterPro" id="IPR052713">
    <property type="entry name" value="FeoA"/>
</dbReference>